<protein>
    <submittedName>
        <fullName evidence="2">Uncharacterized protein</fullName>
    </submittedName>
</protein>
<feature type="transmembrane region" description="Helical" evidence="1">
    <location>
        <begin position="40"/>
        <end position="63"/>
    </location>
</feature>
<name>A0A4V5R396_9VIBR</name>
<keyword evidence="1" id="KW-1133">Transmembrane helix</keyword>
<keyword evidence="1" id="KW-0472">Membrane</keyword>
<gene>
    <name evidence="2" type="ORF">FCV50_22575</name>
</gene>
<evidence type="ECO:0000256" key="1">
    <source>
        <dbReference type="SAM" id="Phobius"/>
    </source>
</evidence>
<dbReference type="Proteomes" id="UP000307574">
    <property type="component" value="Unassembled WGS sequence"/>
</dbReference>
<dbReference type="AlphaFoldDB" id="A0A4V5R396"/>
<proteinExistence type="predicted"/>
<sequence length="71" mass="8000">MFMAQCFRFGWKRCSPLNWALVASEKNAAKAENLGLMNCAILLCFVFGLLKLCLMLWFCFAVSDANVLVES</sequence>
<evidence type="ECO:0000313" key="2">
    <source>
        <dbReference type="EMBL" id="TKF25348.1"/>
    </source>
</evidence>
<accession>A0A4V5R396</accession>
<dbReference type="EMBL" id="SYUV01000111">
    <property type="protein sequence ID" value="TKF25348.1"/>
    <property type="molecule type" value="Genomic_DNA"/>
</dbReference>
<organism evidence="2 3">
    <name type="scientific">Vibrio kanaloae</name>
    <dbReference type="NCBI Taxonomy" id="170673"/>
    <lineage>
        <taxon>Bacteria</taxon>
        <taxon>Pseudomonadati</taxon>
        <taxon>Pseudomonadota</taxon>
        <taxon>Gammaproteobacteria</taxon>
        <taxon>Vibrionales</taxon>
        <taxon>Vibrionaceae</taxon>
        <taxon>Vibrio</taxon>
    </lineage>
</organism>
<comment type="caution">
    <text evidence="2">The sequence shown here is derived from an EMBL/GenBank/DDBJ whole genome shotgun (WGS) entry which is preliminary data.</text>
</comment>
<evidence type="ECO:0000313" key="3">
    <source>
        <dbReference type="Proteomes" id="UP000307574"/>
    </source>
</evidence>
<keyword evidence="1" id="KW-0812">Transmembrane</keyword>
<reference evidence="2 3" key="1">
    <citation type="submission" date="2019-04" db="EMBL/GenBank/DDBJ databases">
        <title>A reverse ecology approach based on a biological definition of microbial populations.</title>
        <authorList>
            <person name="Arevalo P."/>
            <person name="Vaninsberghe D."/>
            <person name="Elsherbini J."/>
            <person name="Gore J."/>
            <person name="Polz M."/>
        </authorList>
    </citation>
    <scope>NUCLEOTIDE SEQUENCE [LARGE SCALE GENOMIC DNA]</scope>
    <source>
        <strain evidence="2 3">10N.261.46.F4</strain>
    </source>
</reference>